<dbReference type="Gene3D" id="2.60.40.640">
    <property type="match status" value="1"/>
</dbReference>
<evidence type="ECO:0000313" key="5">
    <source>
        <dbReference type="EMBL" id="OAJ40750.1"/>
    </source>
</evidence>
<reference evidence="5 6" key="2">
    <citation type="submission" date="2016-05" db="EMBL/GenBank/DDBJ databases">
        <title>Lineage-specific infection strategies underlie the spectrum of fungal disease in amphibians.</title>
        <authorList>
            <person name="Cuomo C.A."/>
            <person name="Farrer R.A."/>
            <person name="James T."/>
            <person name="Longcore J."/>
            <person name="Birren B."/>
        </authorList>
    </citation>
    <scope>NUCLEOTIDE SEQUENCE [LARGE SCALE GENOMIC DNA]</scope>
    <source>
        <strain evidence="5 6">JEL423</strain>
    </source>
</reference>
<evidence type="ECO:0000259" key="4">
    <source>
        <dbReference type="PROSITE" id="PS50002"/>
    </source>
</evidence>
<reference evidence="5 6" key="1">
    <citation type="submission" date="2006-10" db="EMBL/GenBank/DDBJ databases">
        <title>The Genome Sequence of Batrachochytrium dendrobatidis JEL423.</title>
        <authorList>
            <consortium name="The Broad Institute Genome Sequencing Platform"/>
            <person name="Birren B."/>
            <person name="Lander E."/>
            <person name="Galagan J."/>
            <person name="Cuomo C."/>
            <person name="Devon K."/>
            <person name="Jaffe D."/>
            <person name="Butler J."/>
            <person name="Alvarez P."/>
            <person name="Gnerre S."/>
            <person name="Grabherr M."/>
            <person name="Kleber M."/>
            <person name="Mauceli E."/>
            <person name="Brockman W."/>
            <person name="Young S."/>
            <person name="LaButti K."/>
            <person name="Sykes S."/>
            <person name="DeCaprio D."/>
            <person name="Crawford M."/>
            <person name="Koehrsen M."/>
            <person name="Engels R."/>
            <person name="Montgomery P."/>
            <person name="Pearson M."/>
            <person name="Howarth C."/>
            <person name="Larson L."/>
            <person name="White J."/>
            <person name="O'Leary S."/>
            <person name="Kodira C."/>
            <person name="Zeng Q."/>
            <person name="Yandava C."/>
            <person name="Alvarado L."/>
            <person name="Longcore J."/>
            <person name="James T."/>
        </authorList>
    </citation>
    <scope>NUCLEOTIDE SEQUENCE [LARGE SCALE GENOMIC DNA]</scope>
    <source>
        <strain evidence="5 6">JEL423</strain>
    </source>
</reference>
<dbReference type="InterPro" id="IPR001452">
    <property type="entry name" value="SH3_domain"/>
</dbReference>
<feature type="region of interest" description="Disordered" evidence="3">
    <location>
        <begin position="748"/>
        <end position="767"/>
    </location>
</feature>
<evidence type="ECO:0000256" key="1">
    <source>
        <dbReference type="ARBA" id="ARBA00022443"/>
    </source>
</evidence>
<dbReference type="InterPro" id="IPR036028">
    <property type="entry name" value="SH3-like_dom_sf"/>
</dbReference>
<dbReference type="OrthoDB" id="73680at2759"/>
<name>A0A177WMU0_BATDL</name>
<dbReference type="PROSITE" id="PS00018">
    <property type="entry name" value="EF_HAND_1"/>
    <property type="match status" value="1"/>
</dbReference>
<protein>
    <recommendedName>
        <fullName evidence="4">SH3 domain-containing protein</fullName>
    </recommendedName>
</protein>
<dbReference type="SMART" id="SM00326">
    <property type="entry name" value="SH3"/>
    <property type="match status" value="1"/>
</dbReference>
<dbReference type="EMBL" id="DS022304">
    <property type="protein sequence ID" value="OAJ40750.1"/>
    <property type="molecule type" value="Genomic_DNA"/>
</dbReference>
<dbReference type="AlphaFoldDB" id="A0A177WMU0"/>
<dbReference type="Gene3D" id="2.30.30.40">
    <property type="entry name" value="SH3 Domains"/>
    <property type="match status" value="1"/>
</dbReference>
<dbReference type="PROSITE" id="PS50002">
    <property type="entry name" value="SH3"/>
    <property type="match status" value="1"/>
</dbReference>
<gene>
    <name evidence="5" type="ORF">BDEG_24450</name>
</gene>
<proteinExistence type="predicted"/>
<dbReference type="Pfam" id="PF07653">
    <property type="entry name" value="SH3_2"/>
    <property type="match status" value="1"/>
</dbReference>
<dbReference type="VEuPathDB" id="FungiDB:BDEG_24450"/>
<organism evidence="5 6">
    <name type="scientific">Batrachochytrium dendrobatidis (strain JEL423)</name>
    <dbReference type="NCBI Taxonomy" id="403673"/>
    <lineage>
        <taxon>Eukaryota</taxon>
        <taxon>Fungi</taxon>
        <taxon>Fungi incertae sedis</taxon>
        <taxon>Chytridiomycota</taxon>
        <taxon>Chytridiomycota incertae sedis</taxon>
        <taxon>Chytridiomycetes</taxon>
        <taxon>Rhizophydiales</taxon>
        <taxon>Rhizophydiales incertae sedis</taxon>
        <taxon>Batrachochytrium</taxon>
    </lineage>
</organism>
<feature type="compositionally biased region" description="Polar residues" evidence="3">
    <location>
        <begin position="750"/>
        <end position="767"/>
    </location>
</feature>
<evidence type="ECO:0000256" key="2">
    <source>
        <dbReference type="PROSITE-ProRule" id="PRU00192"/>
    </source>
</evidence>
<accession>A0A177WMU0</accession>
<evidence type="ECO:0000313" key="6">
    <source>
        <dbReference type="Proteomes" id="UP000077115"/>
    </source>
</evidence>
<keyword evidence="1 2" id="KW-0728">SH3 domain</keyword>
<dbReference type="InterPro" id="IPR011021">
    <property type="entry name" value="Arrestin-like_N"/>
</dbReference>
<dbReference type="InterPro" id="IPR014752">
    <property type="entry name" value="Arrestin-like_C"/>
</dbReference>
<dbReference type="SUPFAM" id="SSF50044">
    <property type="entry name" value="SH3-domain"/>
    <property type="match status" value="1"/>
</dbReference>
<sequence>MGAIKYLDIIPSIDPSFSSSEFIVEAGWGTPSFIVGVVRLVASKPLKEAKLVLEFQGESETFWVGSKVRKSGDPPGETFARRFQLVATVVRNSKEALEPNEFGSITLPFKIHLPAQKLPPSFTDSRGCIKYSLKSTLTWSETLKLSRPAHTVTVPITIVMPRAHRLKLIRTPLTLEYDTPYDPDKCTCMIRLPTRVYIPGQQFTIQFAIPYVPPGRFITAAQVSIETNTTYRSVTSDATKRNRNAMVWNPFPLAIARELPAPGELGISDSNSPSIFFRTVQLVTDPKHHQITLESSIITVCSLIKFQVFLDGDKEPHFVFDTPITVIPADTIKETTALQALKLSHKQIRPISEIALSASNQMLACGYKRSSFSTAVSAKRVSSNIDDSITLRSMSSKSEALSVNSLKYNCIDQSSSTHRSTFSSSHSDLHSTDSYDHILNMPFMSTRSTSSKSLDTQIPSSLYQNTLKDTSLTHVKSNSSMHTSSDSVSNPSPVRNLAPLLENYVVEFASKECHDGIKAVDTDSDPSQLLSIDEISNRLANLTRKEVGLSRVSSLSSQTTKSTESIGNGKAAVDQLIVQLDSKNTGTFSKHIPIYRSTENMCQRRRSATRPSLIINTSQIMFTRKSTENVETSVDSESSTARLQDLLDSLESNSESPMNQYVCASPILKRHSNHKSTGQSSLAHGNRFNQIQKIDDLLESLLELEKKHEIHEKSSNIATSDMPDITLPIRSSSKLNQSSTFKSLHDVYQNHGSQMPPTPPQISQRQSSIDLSYNPSKSVDLQQLYNKSSSALCTPTSAVSCDNTSLVEEPSTYKNSDARFIVLNTHVPKRPDELHLLVGDIVCIQETFRDGWCWGYNVATRCEGSFPMKEVQLYDSI</sequence>
<dbReference type="Pfam" id="PF00339">
    <property type="entry name" value="Arrestin_N"/>
    <property type="match status" value="1"/>
</dbReference>
<feature type="domain" description="SH3" evidence="4">
    <location>
        <begin position="815"/>
        <end position="876"/>
    </location>
</feature>
<dbReference type="Proteomes" id="UP000077115">
    <property type="component" value="Unassembled WGS sequence"/>
</dbReference>
<evidence type="ECO:0000256" key="3">
    <source>
        <dbReference type="SAM" id="MobiDB-lite"/>
    </source>
</evidence>
<dbReference type="InterPro" id="IPR018247">
    <property type="entry name" value="EF_Hand_1_Ca_BS"/>
</dbReference>